<dbReference type="Proteomes" id="UP000464954">
    <property type="component" value="Chromosome"/>
</dbReference>
<gene>
    <name evidence="10" type="ORF">GT409_01950</name>
</gene>
<comment type="similarity">
    <text evidence="2">Belongs to the ABC-4 integral membrane protein family. LolC/E subfamily.</text>
</comment>
<evidence type="ECO:0000256" key="3">
    <source>
        <dbReference type="ARBA" id="ARBA00022475"/>
    </source>
</evidence>
<evidence type="ECO:0000256" key="5">
    <source>
        <dbReference type="ARBA" id="ARBA00022989"/>
    </source>
</evidence>
<dbReference type="KEGG" id="taer:GT409_01950"/>
<protein>
    <submittedName>
        <fullName evidence="10">FtsX-like permease family protein</fullName>
    </submittedName>
</protein>
<dbReference type="PANTHER" id="PTHR30489:SF0">
    <property type="entry name" value="LIPOPROTEIN-RELEASING SYSTEM TRANSMEMBRANE PROTEIN LOLE"/>
    <property type="match status" value="1"/>
</dbReference>
<dbReference type="InterPro" id="IPR003838">
    <property type="entry name" value="ABC3_permease_C"/>
</dbReference>
<evidence type="ECO:0000256" key="4">
    <source>
        <dbReference type="ARBA" id="ARBA00022692"/>
    </source>
</evidence>
<evidence type="ECO:0000259" key="8">
    <source>
        <dbReference type="Pfam" id="PF02687"/>
    </source>
</evidence>
<dbReference type="EMBL" id="CP047593">
    <property type="protein sequence ID" value="QHI68266.1"/>
    <property type="molecule type" value="Genomic_DNA"/>
</dbReference>
<evidence type="ECO:0000313" key="10">
    <source>
        <dbReference type="EMBL" id="QHI68266.1"/>
    </source>
</evidence>
<feature type="transmembrane region" description="Helical" evidence="7">
    <location>
        <begin position="20"/>
        <end position="46"/>
    </location>
</feature>
<evidence type="ECO:0000256" key="7">
    <source>
        <dbReference type="SAM" id="Phobius"/>
    </source>
</evidence>
<feature type="domain" description="ABC3 transporter permease C-terminal" evidence="8">
    <location>
        <begin position="270"/>
        <end position="403"/>
    </location>
</feature>
<sequence length="410" mass="45278">MKSSFSLFLAFKYLKPKRSFLSVVTLLSLLGVTLGVAVLIIVLSVMTGFDETWREKILSFNAHVKVTEYGGVIEQPAKLLTAVKKVKGITGAAPNLEGFVFIQTESDNVHTPMLRGIDSELERTVSKVPDHVVKGAFSIGYGEIVIGRDLALRLGLDIGDSLRVYSPQNFVSQDELRLPEELTISGIFEVGMWEFDANVVLTSLDTARSVFNVEQGVHCLQIMTDNPMDAPRIAHQLKQGLGPYFDVRSWIDLNRQMFTALQTEKNMMFFLLIFITIVAAFGITNTLITLTVQKTHEIGLLKALGFANRRIVAIFLWIGAVQGVIGTGLGLGLGLLALKYRNELLNFISAQFRVDLLPKELYQLSQIPAHTTISDVITVCSTVLVICTLAGLVPAWRAARLEPVEALRNE</sequence>
<keyword evidence="4 7" id="KW-0812">Transmembrane</keyword>
<comment type="subcellular location">
    <subcellularLocation>
        <location evidence="1">Cell membrane</location>
        <topology evidence="1">Multi-pass membrane protein</topology>
    </subcellularLocation>
</comment>
<dbReference type="InterPro" id="IPR025857">
    <property type="entry name" value="MacB_PCD"/>
</dbReference>
<dbReference type="PANTHER" id="PTHR30489">
    <property type="entry name" value="LIPOPROTEIN-RELEASING SYSTEM TRANSMEMBRANE PROTEIN LOLE"/>
    <property type="match status" value="1"/>
</dbReference>
<dbReference type="InterPro" id="IPR051447">
    <property type="entry name" value="Lipoprotein-release_system"/>
</dbReference>
<dbReference type="Pfam" id="PF12704">
    <property type="entry name" value="MacB_PCD"/>
    <property type="match status" value="1"/>
</dbReference>
<keyword evidence="11" id="KW-1185">Reference proteome</keyword>
<dbReference type="GO" id="GO:0098797">
    <property type="term" value="C:plasma membrane protein complex"/>
    <property type="evidence" value="ECO:0007669"/>
    <property type="project" value="TreeGrafter"/>
</dbReference>
<keyword evidence="5 7" id="KW-1133">Transmembrane helix</keyword>
<reference evidence="10 11" key="1">
    <citation type="submission" date="2020-01" db="EMBL/GenBank/DDBJ databases">
        <title>Ponticoccus aerotolerans gen. nov., sp. nov., an anaerobic bacterium and proposal of Ponticoccusceae fam. nov., Ponticoccusles ord. nov. and Ponticoccuse classis nov. in the phylum Kiritimatiellaeota.</title>
        <authorList>
            <person name="Zhou L.Y."/>
            <person name="Du Z.J."/>
        </authorList>
    </citation>
    <scope>NUCLEOTIDE SEQUENCE [LARGE SCALE GENOMIC DNA]</scope>
    <source>
        <strain evidence="10 11">S-5007</strain>
    </source>
</reference>
<evidence type="ECO:0000256" key="1">
    <source>
        <dbReference type="ARBA" id="ARBA00004651"/>
    </source>
</evidence>
<dbReference type="AlphaFoldDB" id="A0A6P1M9J9"/>
<proteinExistence type="inferred from homology"/>
<dbReference type="RefSeq" id="WP_160626420.1">
    <property type="nucleotide sequence ID" value="NZ_CP047593.1"/>
</dbReference>
<evidence type="ECO:0000259" key="9">
    <source>
        <dbReference type="Pfam" id="PF12704"/>
    </source>
</evidence>
<feature type="transmembrane region" description="Helical" evidence="7">
    <location>
        <begin position="267"/>
        <end position="291"/>
    </location>
</feature>
<keyword evidence="6 7" id="KW-0472">Membrane</keyword>
<evidence type="ECO:0000313" key="11">
    <source>
        <dbReference type="Proteomes" id="UP000464954"/>
    </source>
</evidence>
<accession>A0A6P1M9J9</accession>
<keyword evidence="3" id="KW-1003">Cell membrane</keyword>
<evidence type="ECO:0000256" key="6">
    <source>
        <dbReference type="ARBA" id="ARBA00023136"/>
    </source>
</evidence>
<evidence type="ECO:0000256" key="2">
    <source>
        <dbReference type="ARBA" id="ARBA00005236"/>
    </source>
</evidence>
<dbReference type="Pfam" id="PF02687">
    <property type="entry name" value="FtsX"/>
    <property type="match status" value="1"/>
</dbReference>
<feature type="domain" description="MacB-like periplasmic core" evidence="9">
    <location>
        <begin position="25"/>
        <end position="238"/>
    </location>
</feature>
<feature type="transmembrane region" description="Helical" evidence="7">
    <location>
        <begin position="311"/>
        <end position="338"/>
    </location>
</feature>
<dbReference type="GO" id="GO:0044874">
    <property type="term" value="P:lipoprotein localization to outer membrane"/>
    <property type="evidence" value="ECO:0007669"/>
    <property type="project" value="TreeGrafter"/>
</dbReference>
<organism evidence="10 11">
    <name type="scientific">Tichowtungia aerotolerans</name>
    <dbReference type="NCBI Taxonomy" id="2697043"/>
    <lineage>
        <taxon>Bacteria</taxon>
        <taxon>Pseudomonadati</taxon>
        <taxon>Kiritimatiellota</taxon>
        <taxon>Tichowtungiia</taxon>
        <taxon>Tichowtungiales</taxon>
        <taxon>Tichowtungiaceae</taxon>
        <taxon>Tichowtungia</taxon>
    </lineage>
</organism>
<name>A0A6P1M9J9_9BACT</name>